<dbReference type="EMBL" id="AP019736">
    <property type="protein sequence ID" value="BBL06396.1"/>
    <property type="molecule type" value="Genomic_DNA"/>
</dbReference>
<evidence type="ECO:0000313" key="2">
    <source>
        <dbReference type="EMBL" id="BBL06396.1"/>
    </source>
</evidence>
<name>A0A4Y1X1K2_9BACT</name>
<evidence type="ECO:0000256" key="1">
    <source>
        <dbReference type="SAM" id="SignalP"/>
    </source>
</evidence>
<dbReference type="GeneID" id="98673012"/>
<dbReference type="OrthoDB" id="3799295at2"/>
<evidence type="ECO:0000313" key="3">
    <source>
        <dbReference type="Proteomes" id="UP000319374"/>
    </source>
</evidence>
<dbReference type="Pfam" id="PF16147">
    <property type="entry name" value="DUF4855"/>
    <property type="match status" value="1"/>
</dbReference>
<dbReference type="Proteomes" id="UP000319374">
    <property type="component" value="Chromosome"/>
</dbReference>
<reference evidence="3" key="1">
    <citation type="submission" date="2019-06" db="EMBL/GenBank/DDBJ databases">
        <title>Alistipes onderdonkii subsp. vulgaris subsp. nov., Alistipes dispar sp. nov. and Alistipes communis sp. nov., isolated from human faeces, and creation of Alistipes onderdonkii subsp. onderdonkii subsp. nov.</title>
        <authorList>
            <person name="Sakamoto M."/>
            <person name="Ikeyama N."/>
            <person name="Ogata Y."/>
            <person name="Suda W."/>
            <person name="Iino T."/>
            <person name="Hattori M."/>
            <person name="Ohkuma M."/>
        </authorList>
    </citation>
    <scope>NUCLEOTIDE SEQUENCE [LARGE SCALE GENOMIC DNA]</scope>
    <source>
        <strain evidence="3">5CPEGH6</strain>
    </source>
</reference>
<dbReference type="AlphaFoldDB" id="A0A4Y1X1K2"/>
<keyword evidence="3" id="KW-1185">Reference proteome</keyword>
<dbReference type="KEGG" id="ada:A5CPEGH6_10340"/>
<proteinExistence type="predicted"/>
<feature type="chain" id="PRO_5021469271" evidence="1">
    <location>
        <begin position="20"/>
        <end position="427"/>
    </location>
</feature>
<gene>
    <name evidence="2" type="ORF">A5CPEGH6_10340</name>
</gene>
<dbReference type="RefSeq" id="WP_141428220.1">
    <property type="nucleotide sequence ID" value="NZ_AP019736.1"/>
</dbReference>
<protein>
    <submittedName>
        <fullName evidence="2">DUF4855 domain-containing protein</fullName>
    </submittedName>
</protein>
<keyword evidence="1" id="KW-0732">Signal</keyword>
<accession>A0A4Y1X1K2</accession>
<dbReference type="InterPro" id="IPR032329">
    <property type="entry name" value="DUF4855"/>
</dbReference>
<organism evidence="2 3">
    <name type="scientific">Alistipes dispar</name>
    <dbReference type="NCBI Taxonomy" id="2585119"/>
    <lineage>
        <taxon>Bacteria</taxon>
        <taxon>Pseudomonadati</taxon>
        <taxon>Bacteroidota</taxon>
        <taxon>Bacteroidia</taxon>
        <taxon>Bacteroidales</taxon>
        <taxon>Rikenellaceae</taxon>
        <taxon>Alistipes</taxon>
    </lineage>
</organism>
<sequence length="427" mass="48198">MRFLFSAMLLCTLSLQCTFCGEETSASPPPYLKPVPPDALMAEPYDWELSRRAVPSVTDLVLIYGGGHHRTPYEWDRERLSDYVTYTDPDGRTQWLFDGFLLLEIMDPDGNGGSGVKFADGYTYDGRPLRSADRAAWQRLIDYCFGDDTGIGALEDAVAEAAAHLGAPAVKRRVVVAIPEPIRYRDVDSKVTRYWGSVDGEALDFSDANDRLKACKWFIDTVRAEFDRRKYAHVELGGFYWLAEKDSDTSGILGAIACYLDGLNESFNWIPYFGASGARQWKSYGFHCAYLQPNYFFSESVPESRLDEACRMAEEADMHLELEFDDNALESRGKAGRLRDYMSAFRRNGVWSDKRLAYYQGGQSLRTLKYSAAAADRELYHAFCSFVVSRPIRTSRCGPDDMRGDPGRVRDVAPAVDLHRKGPEDVF</sequence>
<feature type="signal peptide" evidence="1">
    <location>
        <begin position="1"/>
        <end position="19"/>
    </location>
</feature>